<accession>A0A5J6MPG4</accession>
<evidence type="ECO:0000259" key="3">
    <source>
        <dbReference type="Pfam" id="PF04773"/>
    </source>
</evidence>
<reference evidence="4 5" key="1">
    <citation type="submission" date="2019-08" db="EMBL/GenBank/DDBJ databases">
        <title>Hyperibacter terrae gen. nov., sp. nov. and Hyperibacter viscosus sp. nov., two new members in the family Rhodospirillaceae isolated from the rhizosphere of Hypericum perforatum.</title>
        <authorList>
            <person name="Noviana Z."/>
        </authorList>
    </citation>
    <scope>NUCLEOTIDE SEQUENCE [LARGE SCALE GENOMIC DNA]</scope>
    <source>
        <strain evidence="4 5">R5913</strain>
    </source>
</reference>
<feature type="compositionally biased region" description="Basic and acidic residues" evidence="1">
    <location>
        <begin position="227"/>
        <end position="237"/>
    </location>
</feature>
<gene>
    <name evidence="4" type="ORF">FRZ44_45760</name>
</gene>
<keyword evidence="2" id="KW-0732">Signal</keyword>
<feature type="chain" id="PRO_5023931029" description="FecR protein domain-containing protein" evidence="2">
    <location>
        <begin position="38"/>
        <end position="237"/>
    </location>
</feature>
<dbReference type="Gene3D" id="2.60.120.1440">
    <property type="match status" value="1"/>
</dbReference>
<feature type="signal peptide" evidence="2">
    <location>
        <begin position="1"/>
        <end position="37"/>
    </location>
</feature>
<dbReference type="OrthoDB" id="6038785at2"/>
<evidence type="ECO:0000256" key="1">
    <source>
        <dbReference type="SAM" id="MobiDB-lite"/>
    </source>
</evidence>
<dbReference type="AlphaFoldDB" id="A0A5J6MPG4"/>
<dbReference type="KEGG" id="htq:FRZ44_45760"/>
<sequence>MRVFKDKSAGASLQWRTLMLSGAVMLGIAAGASVARADAPTIGGVTQEQYKGALGKVAASENPLKYQDAVYSQEQVTTPPWGTTSLQFLDGTKLEVGQASDVTLDEFVYDPNQTLTSAAIKFNRGVFRFITGENTRKEGVSLTTPVATLSIRGTDLLIKVDYDGTTTVSVLRGAIAALACDRPEQVVSAGKVLKIPVNCSEKSTIGPYTPAAPTGPADTSPGPGNNDHQHESRSTND</sequence>
<dbReference type="PANTHER" id="PTHR38731:SF1">
    <property type="entry name" value="FECR PROTEIN DOMAIN-CONTAINING PROTEIN"/>
    <property type="match status" value="1"/>
</dbReference>
<feature type="compositionally biased region" description="Low complexity" evidence="1">
    <location>
        <begin position="204"/>
        <end position="224"/>
    </location>
</feature>
<evidence type="ECO:0000256" key="2">
    <source>
        <dbReference type="SAM" id="SignalP"/>
    </source>
</evidence>
<evidence type="ECO:0000313" key="5">
    <source>
        <dbReference type="Proteomes" id="UP000326202"/>
    </source>
</evidence>
<feature type="domain" description="FecR protein" evidence="3">
    <location>
        <begin position="75"/>
        <end position="175"/>
    </location>
</feature>
<proteinExistence type="predicted"/>
<name>A0A5J6MPG4_9PROT</name>
<dbReference type="Proteomes" id="UP000326202">
    <property type="component" value="Chromosome"/>
</dbReference>
<feature type="region of interest" description="Disordered" evidence="1">
    <location>
        <begin position="201"/>
        <end position="237"/>
    </location>
</feature>
<dbReference type="EMBL" id="CP042906">
    <property type="protein sequence ID" value="QEX19263.1"/>
    <property type="molecule type" value="Genomic_DNA"/>
</dbReference>
<dbReference type="InterPro" id="IPR006860">
    <property type="entry name" value="FecR"/>
</dbReference>
<dbReference type="PANTHER" id="PTHR38731">
    <property type="entry name" value="LIPL45-RELATED LIPOPROTEIN-RELATED"/>
    <property type="match status" value="1"/>
</dbReference>
<organism evidence="4 5">
    <name type="scientific">Hypericibacter terrae</name>
    <dbReference type="NCBI Taxonomy" id="2602015"/>
    <lineage>
        <taxon>Bacteria</taxon>
        <taxon>Pseudomonadati</taxon>
        <taxon>Pseudomonadota</taxon>
        <taxon>Alphaproteobacteria</taxon>
        <taxon>Rhodospirillales</taxon>
        <taxon>Dongiaceae</taxon>
        <taxon>Hypericibacter</taxon>
    </lineage>
</organism>
<keyword evidence="5" id="KW-1185">Reference proteome</keyword>
<protein>
    <recommendedName>
        <fullName evidence="3">FecR protein domain-containing protein</fullName>
    </recommendedName>
</protein>
<dbReference type="RefSeq" id="WP_151179346.1">
    <property type="nucleotide sequence ID" value="NZ_CP042906.1"/>
</dbReference>
<evidence type="ECO:0000313" key="4">
    <source>
        <dbReference type="EMBL" id="QEX19263.1"/>
    </source>
</evidence>
<dbReference type="Pfam" id="PF04773">
    <property type="entry name" value="FecR"/>
    <property type="match status" value="1"/>
</dbReference>